<dbReference type="Proteomes" id="UP000199144">
    <property type="component" value="Unassembled WGS sequence"/>
</dbReference>
<dbReference type="OrthoDB" id="7838347at2"/>
<evidence type="ECO:0000313" key="3">
    <source>
        <dbReference type="Proteomes" id="UP000199144"/>
    </source>
</evidence>
<dbReference type="AlphaFoldDB" id="A0A1I4SXN2"/>
<reference evidence="2 3" key="1">
    <citation type="submission" date="2016-10" db="EMBL/GenBank/DDBJ databases">
        <authorList>
            <person name="de Groot N.N."/>
        </authorList>
    </citation>
    <scope>NUCLEOTIDE SEQUENCE [LARGE SCALE GENOMIC DNA]</scope>
    <source>
        <strain evidence="2 3">DSM 15283</strain>
    </source>
</reference>
<dbReference type="InterPro" id="IPR045524">
    <property type="entry name" value="DUF6473"/>
</dbReference>
<sequence>MSYEKMGDGDLDYEPCRYGTSRLLFRGPKKELEGDFVAFLGGTETYGKFIPAPFPQLVEEALGQTCVNLGFVNAGVDVFLSEPALLEIAQRARVTVVQVMGAQNMSNRFYKVHPRRNDRFVGASNMMRMVFREVDFSEFHFTRHMLGTVCARAPDRYGMVRDELRMAWVARMKLLLNTIGGKIVLLWFADHAPDAVGDTAGLGADPLFVDRRMIEDLRPLVEDIVEVVASEAARKKGMQGMRCTAMEKVAAQRMLGPAAHAEASAVLSRALRAVME</sequence>
<dbReference type="STRING" id="254406.SAMN04488042_11274"/>
<proteinExistence type="predicted"/>
<keyword evidence="3" id="KW-1185">Reference proteome</keyword>
<evidence type="ECO:0000313" key="2">
    <source>
        <dbReference type="EMBL" id="SFM69073.1"/>
    </source>
</evidence>
<accession>A0A1I4SXN2</accession>
<gene>
    <name evidence="2" type="ORF">SAMN04488042_11274</name>
</gene>
<organism evidence="2 3">
    <name type="scientific">Shimia aestuarii</name>
    <dbReference type="NCBI Taxonomy" id="254406"/>
    <lineage>
        <taxon>Bacteria</taxon>
        <taxon>Pseudomonadati</taxon>
        <taxon>Pseudomonadota</taxon>
        <taxon>Alphaproteobacteria</taxon>
        <taxon>Rhodobacterales</taxon>
        <taxon>Roseobacteraceae</taxon>
    </lineage>
</organism>
<protein>
    <recommendedName>
        <fullName evidence="1">DUF6473 domain-containing protein</fullName>
    </recommendedName>
</protein>
<dbReference type="RefSeq" id="WP_093096633.1">
    <property type="nucleotide sequence ID" value="NZ_FOTQ01000012.1"/>
</dbReference>
<dbReference type="Pfam" id="PF20078">
    <property type="entry name" value="DUF6473"/>
    <property type="match status" value="1"/>
</dbReference>
<dbReference type="EMBL" id="FOTQ01000012">
    <property type="protein sequence ID" value="SFM69073.1"/>
    <property type="molecule type" value="Genomic_DNA"/>
</dbReference>
<evidence type="ECO:0000259" key="1">
    <source>
        <dbReference type="Pfam" id="PF20078"/>
    </source>
</evidence>
<name>A0A1I4SXN2_9RHOB</name>
<feature type="domain" description="DUF6473" evidence="1">
    <location>
        <begin position="1"/>
        <end position="274"/>
    </location>
</feature>